<dbReference type="InterPro" id="IPR022648">
    <property type="entry name" value="Pr_cel_nuc_antig_N"/>
</dbReference>
<accession>A0A6C0KKL8</accession>
<reference evidence="5" key="1">
    <citation type="journal article" date="2020" name="Nature">
        <title>Giant virus diversity and host interactions through global metagenomics.</title>
        <authorList>
            <person name="Schulz F."/>
            <person name="Roux S."/>
            <person name="Paez-Espino D."/>
            <person name="Jungbluth S."/>
            <person name="Walsh D.A."/>
            <person name="Denef V.J."/>
            <person name="McMahon K.D."/>
            <person name="Konstantinidis K.T."/>
            <person name="Eloe-Fadrosh E.A."/>
            <person name="Kyrpides N.C."/>
            <person name="Woyke T."/>
        </authorList>
    </citation>
    <scope>NUCLEOTIDE SEQUENCE</scope>
    <source>
        <strain evidence="5">GVMAG-S-3300012919-55</strain>
    </source>
</reference>
<dbReference type="EMBL" id="MN740917">
    <property type="protein sequence ID" value="QHU17711.1"/>
    <property type="molecule type" value="Genomic_DNA"/>
</dbReference>
<dbReference type="SUPFAM" id="SSF55979">
    <property type="entry name" value="DNA clamp"/>
    <property type="match status" value="2"/>
</dbReference>
<dbReference type="PANTHER" id="PTHR11352">
    <property type="entry name" value="PROLIFERATING CELL NUCLEAR ANTIGEN"/>
    <property type="match status" value="1"/>
</dbReference>
<name>A0A6C0KKL8_9ZZZZ</name>
<dbReference type="Gene3D" id="3.70.10.10">
    <property type="match status" value="1"/>
</dbReference>
<dbReference type="InterPro" id="IPR000730">
    <property type="entry name" value="Pr_cel_nuc_antig"/>
</dbReference>
<evidence type="ECO:0000259" key="3">
    <source>
        <dbReference type="Pfam" id="PF00705"/>
    </source>
</evidence>
<sequence length="271" mass="32343">MKFSIVLQEHCQKWIEIFKIIKYLNSYTTICSREKDLFIQIMDDSHVCLLNINIEKWWFESYESNGVTFSFLSNIMVKIMQLYIPNTRMIFELAQEKLCVTFEYENKTEKIFELPLVEIEKDILDSQNIEGSVEFQMSTKAFDKYISEMMLFGDSMEFICYQDNIFMKSNGDEGHYTLKIPYEILDELIIEDDLQMKTRVSLKYLYYLTKSNNVFKEIKLKIQSNAPFFVTIEEVMFKIQYYIAPKINDDEDDCADFSEFDNEDEIQNVVM</sequence>
<dbReference type="Pfam" id="PF02747">
    <property type="entry name" value="PCNA_C"/>
    <property type="match status" value="1"/>
</dbReference>
<keyword evidence="2" id="KW-0238">DNA-binding</keyword>
<evidence type="ECO:0008006" key="6">
    <source>
        <dbReference type="Google" id="ProtNLM"/>
    </source>
</evidence>
<feature type="domain" description="Proliferating cell nuclear antigen PCNA C-terminal" evidence="4">
    <location>
        <begin position="135"/>
        <end position="246"/>
    </location>
</feature>
<evidence type="ECO:0000256" key="1">
    <source>
        <dbReference type="ARBA" id="ARBA00010462"/>
    </source>
</evidence>
<dbReference type="GO" id="GO:0003677">
    <property type="term" value="F:DNA binding"/>
    <property type="evidence" value="ECO:0007669"/>
    <property type="project" value="UniProtKB-KW"/>
</dbReference>
<evidence type="ECO:0000313" key="5">
    <source>
        <dbReference type="EMBL" id="QHU17711.1"/>
    </source>
</evidence>
<feature type="domain" description="Proliferating cell nuclear antigen PCNA N-terminal" evidence="3">
    <location>
        <begin position="17"/>
        <end position="122"/>
    </location>
</feature>
<proteinExistence type="inferred from homology"/>
<evidence type="ECO:0000259" key="4">
    <source>
        <dbReference type="Pfam" id="PF02747"/>
    </source>
</evidence>
<dbReference type="PRINTS" id="PR00339">
    <property type="entry name" value="PCNACYCLIN"/>
</dbReference>
<dbReference type="AlphaFoldDB" id="A0A6C0KKL8"/>
<dbReference type="GO" id="GO:0006275">
    <property type="term" value="P:regulation of DNA replication"/>
    <property type="evidence" value="ECO:0007669"/>
    <property type="project" value="InterPro"/>
</dbReference>
<protein>
    <recommendedName>
        <fullName evidence="6">Proliferating cell nuclear antigen PCNA N-terminal domain-containing protein</fullName>
    </recommendedName>
</protein>
<dbReference type="GO" id="GO:0030337">
    <property type="term" value="F:DNA polymerase processivity factor activity"/>
    <property type="evidence" value="ECO:0007669"/>
    <property type="project" value="InterPro"/>
</dbReference>
<dbReference type="Pfam" id="PF00705">
    <property type="entry name" value="PCNA_N"/>
    <property type="match status" value="1"/>
</dbReference>
<dbReference type="InterPro" id="IPR046938">
    <property type="entry name" value="DNA_clamp_sf"/>
</dbReference>
<dbReference type="InterPro" id="IPR022649">
    <property type="entry name" value="Pr_cel_nuc_antig_C"/>
</dbReference>
<dbReference type="PANTHER" id="PTHR11352:SF0">
    <property type="entry name" value="PROLIFERATING CELL NUCLEAR ANTIGEN"/>
    <property type="match status" value="1"/>
</dbReference>
<evidence type="ECO:0000256" key="2">
    <source>
        <dbReference type="ARBA" id="ARBA00023125"/>
    </source>
</evidence>
<organism evidence="5">
    <name type="scientific">viral metagenome</name>
    <dbReference type="NCBI Taxonomy" id="1070528"/>
    <lineage>
        <taxon>unclassified sequences</taxon>
        <taxon>metagenomes</taxon>
        <taxon>organismal metagenomes</taxon>
    </lineage>
</organism>
<comment type="similarity">
    <text evidence="1">Belongs to the PCNA family.</text>
</comment>
<dbReference type="GO" id="GO:0006272">
    <property type="term" value="P:leading strand elongation"/>
    <property type="evidence" value="ECO:0007669"/>
    <property type="project" value="TreeGrafter"/>
</dbReference>